<dbReference type="GO" id="GO:0051539">
    <property type="term" value="F:4 iron, 4 sulfur cluster binding"/>
    <property type="evidence" value="ECO:0007669"/>
    <property type="project" value="UniProtKB-KW"/>
</dbReference>
<dbReference type="PROSITE" id="PS51669">
    <property type="entry name" value="4FE4S_MOW_BIS_MGD"/>
    <property type="match status" value="1"/>
</dbReference>
<gene>
    <name evidence="9" type="ORF">DC045_00080</name>
</gene>
<dbReference type="Gene3D" id="2.20.25.90">
    <property type="entry name" value="ADC-like domains"/>
    <property type="match status" value="1"/>
</dbReference>
<evidence type="ECO:0000256" key="3">
    <source>
        <dbReference type="ARBA" id="ARBA00022505"/>
    </source>
</evidence>
<keyword evidence="7" id="KW-0411">Iron-sulfur</keyword>
<evidence type="ECO:0000256" key="5">
    <source>
        <dbReference type="ARBA" id="ARBA00023002"/>
    </source>
</evidence>
<dbReference type="InterPro" id="IPR050123">
    <property type="entry name" value="Prok_molybdopt-oxidoreductase"/>
</dbReference>
<reference evidence="9 10" key="1">
    <citation type="journal article" date="2018" name="Nat. Biotechnol.">
        <title>A standardized bacterial taxonomy based on genome phylogeny substantially revises the tree of life.</title>
        <authorList>
            <person name="Parks D.H."/>
            <person name="Chuvochina M."/>
            <person name="Waite D.W."/>
            <person name="Rinke C."/>
            <person name="Skarshewski A."/>
            <person name="Chaumeil P.A."/>
            <person name="Hugenholtz P."/>
        </authorList>
    </citation>
    <scope>NUCLEOTIDE SEQUENCE [LARGE SCALE GENOMIC DNA]</scope>
    <source>
        <strain evidence="9">UBA9380</strain>
    </source>
</reference>
<dbReference type="GO" id="GO:0016491">
    <property type="term" value="F:oxidoreductase activity"/>
    <property type="evidence" value="ECO:0007669"/>
    <property type="project" value="UniProtKB-KW"/>
</dbReference>
<dbReference type="Pfam" id="PF00384">
    <property type="entry name" value="Molybdopterin"/>
    <property type="match status" value="1"/>
</dbReference>
<keyword evidence="2" id="KW-0004">4Fe-4S</keyword>
<dbReference type="GO" id="GO:0046872">
    <property type="term" value="F:metal ion binding"/>
    <property type="evidence" value="ECO:0007669"/>
    <property type="project" value="UniProtKB-KW"/>
</dbReference>
<dbReference type="PANTHER" id="PTHR43105:SF9">
    <property type="entry name" value="NADPH-FE(3+) OXIDOREDUCTASE SUBUNIT ALPHA"/>
    <property type="match status" value="1"/>
</dbReference>
<dbReference type="AlphaFoldDB" id="A0A352IMQ2"/>
<dbReference type="EMBL" id="DNNA01000001">
    <property type="protein sequence ID" value="HBC32735.1"/>
    <property type="molecule type" value="Genomic_DNA"/>
</dbReference>
<evidence type="ECO:0000256" key="1">
    <source>
        <dbReference type="ARBA" id="ARBA00001942"/>
    </source>
</evidence>
<dbReference type="Gene3D" id="3.40.50.740">
    <property type="match status" value="1"/>
</dbReference>
<evidence type="ECO:0000313" key="10">
    <source>
        <dbReference type="Proteomes" id="UP000263489"/>
    </source>
</evidence>
<keyword evidence="6" id="KW-0408">Iron</keyword>
<keyword evidence="3" id="KW-0500">Molybdenum</keyword>
<dbReference type="PANTHER" id="PTHR43105">
    <property type="entry name" value="RESPIRATORY NITRATE REDUCTASE"/>
    <property type="match status" value="1"/>
</dbReference>
<proteinExistence type="predicted"/>
<accession>A0A352IMQ2</accession>
<feature type="non-terminal residue" evidence="9">
    <location>
        <position position="205"/>
    </location>
</feature>
<dbReference type="InterPro" id="IPR006656">
    <property type="entry name" value="Mopterin_OxRdtase"/>
</dbReference>
<keyword evidence="4" id="KW-0479">Metal-binding</keyword>
<dbReference type="Pfam" id="PF04879">
    <property type="entry name" value="Molybdop_Fe4S4"/>
    <property type="match status" value="1"/>
</dbReference>
<comment type="caution">
    <text evidence="9">The sequence shown here is derived from an EMBL/GenBank/DDBJ whole genome shotgun (WGS) entry which is preliminary data.</text>
</comment>
<evidence type="ECO:0000256" key="4">
    <source>
        <dbReference type="ARBA" id="ARBA00022723"/>
    </source>
</evidence>
<dbReference type="Gene3D" id="3.40.228.10">
    <property type="entry name" value="Dimethylsulfoxide Reductase, domain 2"/>
    <property type="match status" value="1"/>
</dbReference>
<dbReference type="Proteomes" id="UP000263489">
    <property type="component" value="Unassembled WGS sequence"/>
</dbReference>
<evidence type="ECO:0000259" key="8">
    <source>
        <dbReference type="PROSITE" id="PS51669"/>
    </source>
</evidence>
<sequence>MTGTNKKPATVQTTCPYCGVGCGVSATPSATRGDETHPANLGRLCVKGSALHETLTPDGRLLRPVVHGRESAWPQAVAEVARQIRESVALHGPGSVAFYLSGQLLTEDYYVANKLAKGFIRTPNVDTNSRLCMSSAVAAHKRAFGGDLVPGCYEDLELANLLVLAGSNAAWAHPVLYQRMQASARPGRRVVVIDPRKTATSDLAD</sequence>
<name>A0A352IMQ2_9GAMM</name>
<evidence type="ECO:0000256" key="7">
    <source>
        <dbReference type="ARBA" id="ARBA00023014"/>
    </source>
</evidence>
<evidence type="ECO:0000313" key="9">
    <source>
        <dbReference type="EMBL" id="HBC32735.1"/>
    </source>
</evidence>
<protein>
    <submittedName>
        <fullName evidence="9">Nitrate reductase</fullName>
    </submittedName>
</protein>
<dbReference type="SUPFAM" id="SSF53706">
    <property type="entry name" value="Formate dehydrogenase/DMSO reductase, domains 1-3"/>
    <property type="match status" value="1"/>
</dbReference>
<dbReference type="InterPro" id="IPR027467">
    <property type="entry name" value="MopterinOxRdtase_cofactor_BS"/>
</dbReference>
<dbReference type="GO" id="GO:0016020">
    <property type="term" value="C:membrane"/>
    <property type="evidence" value="ECO:0007669"/>
    <property type="project" value="TreeGrafter"/>
</dbReference>
<feature type="domain" description="4Fe-4S Mo/W bis-MGD-type" evidence="8">
    <location>
        <begin position="8"/>
        <end position="70"/>
    </location>
</feature>
<evidence type="ECO:0000256" key="2">
    <source>
        <dbReference type="ARBA" id="ARBA00022485"/>
    </source>
</evidence>
<evidence type="ECO:0000256" key="6">
    <source>
        <dbReference type="ARBA" id="ARBA00023004"/>
    </source>
</evidence>
<comment type="cofactor">
    <cofactor evidence="1">
        <name>Mo-bis(molybdopterin guanine dinucleotide)</name>
        <dbReference type="ChEBI" id="CHEBI:60539"/>
    </cofactor>
</comment>
<dbReference type="InterPro" id="IPR006963">
    <property type="entry name" value="Mopterin_OxRdtase_4Fe-4S_dom"/>
</dbReference>
<keyword evidence="5" id="KW-0560">Oxidoreductase</keyword>
<dbReference type="SMART" id="SM00926">
    <property type="entry name" value="Molybdop_Fe4S4"/>
    <property type="match status" value="1"/>
</dbReference>
<dbReference type="PROSITE" id="PS00551">
    <property type="entry name" value="MOLYBDOPTERIN_PROK_1"/>
    <property type="match status" value="1"/>
</dbReference>
<organism evidence="9 10">
    <name type="scientific">Marinobacter adhaerens</name>
    <dbReference type="NCBI Taxonomy" id="1033846"/>
    <lineage>
        <taxon>Bacteria</taxon>
        <taxon>Pseudomonadati</taxon>
        <taxon>Pseudomonadota</taxon>
        <taxon>Gammaproteobacteria</taxon>
        <taxon>Pseudomonadales</taxon>
        <taxon>Marinobacteraceae</taxon>
        <taxon>Marinobacter</taxon>
    </lineage>
</organism>